<dbReference type="PANTHER" id="PTHR43581:SF2">
    <property type="entry name" value="EXCINUCLEASE ATPASE SUBUNIT"/>
    <property type="match status" value="1"/>
</dbReference>
<feature type="domain" description="AAA+ ATPase" evidence="1">
    <location>
        <begin position="22"/>
        <end position="340"/>
    </location>
</feature>
<keyword evidence="2" id="KW-0540">Nuclease</keyword>
<dbReference type="GO" id="GO:0004519">
    <property type="term" value="F:endonuclease activity"/>
    <property type="evidence" value="ECO:0007669"/>
    <property type="project" value="UniProtKB-KW"/>
</dbReference>
<protein>
    <submittedName>
        <fullName evidence="2">ATP-dependent endonuclease of the OLD family-like protein</fullName>
    </submittedName>
</protein>
<dbReference type="KEGG" id="adi:B5T_01231"/>
<keyword evidence="2" id="KW-0378">Hydrolase</keyword>
<dbReference type="InterPro" id="IPR051396">
    <property type="entry name" value="Bact_Antivir_Def_Nuclease"/>
</dbReference>
<proteinExistence type="predicted"/>
<keyword evidence="3" id="KW-1185">Reference proteome</keyword>
<dbReference type="InterPro" id="IPR003593">
    <property type="entry name" value="AAA+_ATPase"/>
</dbReference>
<gene>
    <name evidence="2" type="ordered locus">B5T_01231</name>
</gene>
<dbReference type="Gene3D" id="3.40.50.300">
    <property type="entry name" value="P-loop containing nucleotide triphosphate hydrolases"/>
    <property type="match status" value="2"/>
</dbReference>
<dbReference type="GO" id="GO:0005524">
    <property type="term" value="F:ATP binding"/>
    <property type="evidence" value="ECO:0007669"/>
    <property type="project" value="InterPro"/>
</dbReference>
<dbReference type="Proteomes" id="UP000006286">
    <property type="component" value="Chromosome"/>
</dbReference>
<evidence type="ECO:0000259" key="1">
    <source>
        <dbReference type="SMART" id="SM00382"/>
    </source>
</evidence>
<dbReference type="GO" id="GO:0016887">
    <property type="term" value="F:ATP hydrolysis activity"/>
    <property type="evidence" value="ECO:0007669"/>
    <property type="project" value="InterPro"/>
</dbReference>
<dbReference type="AlphaFoldDB" id="K0C7Q2"/>
<sequence length="432" mass="48063">MHYKTISIDKWRQFRKVHIELHKNLTLLTGPNGSGKSTLLSLLELSMQSNYREPFLATPVNDQKTGKSGYSLGTLFARFNPFIKTEESNEQSVQHEIGAIVYSSGAVAKLRTSNSDALQYHVNLSNQNTVVGFKIASHRALPRYQAVQSLPVSGMRPKEAFEYFSQAQSHYQRGDRYHREGKTVQNPVAPMKETLIGFAAFGADNAHMKAVPELIGLYDDFQNLLSTLLPEEIGFQRLEVRSPEIVVVSKAGEFPIDSASGGLMSLVQTAWQIFLYTKGHGEAAVVLIDEPENHLHPSLQRDFLGNLVRAFPSVQFVVATHSPFVITSVRDSKVYALRYSQFDKNANESGSAVTAQEIDFVSKARTADKILDEVLGVSVTIPVWAEHDLTLIVNRFERTELSEVAINNLRAELESAGLSEFLPEAIGRIARD</sequence>
<reference evidence="2 3" key="1">
    <citation type="journal article" date="2012" name="J. Bacteriol.">
        <title>Complete genome sequence of Alcanivorax dieselolei type strain B5.</title>
        <authorList>
            <person name="Lai Q."/>
            <person name="Li W."/>
            <person name="Shao Z."/>
        </authorList>
    </citation>
    <scope>NUCLEOTIDE SEQUENCE [LARGE SCALE GENOMIC DNA]</scope>
    <source>
        <strain evidence="3">DSM 16502 / CGMCC 1.3690 / B-5</strain>
    </source>
</reference>
<evidence type="ECO:0000313" key="2">
    <source>
        <dbReference type="EMBL" id="AFT69514.1"/>
    </source>
</evidence>
<dbReference type="eggNOG" id="COG3950">
    <property type="taxonomic scope" value="Bacteria"/>
</dbReference>
<evidence type="ECO:0000313" key="3">
    <source>
        <dbReference type="Proteomes" id="UP000006286"/>
    </source>
</evidence>
<dbReference type="EMBL" id="CP003466">
    <property type="protein sequence ID" value="AFT69514.1"/>
    <property type="molecule type" value="Genomic_DNA"/>
</dbReference>
<dbReference type="OrthoDB" id="9815944at2"/>
<dbReference type="InterPro" id="IPR003959">
    <property type="entry name" value="ATPase_AAA_core"/>
</dbReference>
<dbReference type="InterPro" id="IPR027417">
    <property type="entry name" value="P-loop_NTPase"/>
</dbReference>
<dbReference type="PANTHER" id="PTHR43581">
    <property type="entry name" value="ATP/GTP PHOSPHATASE"/>
    <property type="match status" value="1"/>
</dbReference>
<accession>K0C7Q2</accession>
<dbReference type="HOGENOM" id="CLU_033429_1_0_6"/>
<organism evidence="2 3">
    <name type="scientific">Alcanivorax dieselolei (strain DSM 16502 / CGMCC 1.3690 / MCCC 1A00001 / B-5)</name>
    <name type="common">Alloalcanivorax dieselolei</name>
    <dbReference type="NCBI Taxonomy" id="930169"/>
    <lineage>
        <taxon>Bacteria</taxon>
        <taxon>Pseudomonadati</taxon>
        <taxon>Pseudomonadota</taxon>
        <taxon>Gammaproteobacteria</taxon>
        <taxon>Oceanospirillales</taxon>
        <taxon>Alcanivoracaceae</taxon>
        <taxon>Alloalcanivorax</taxon>
    </lineage>
</organism>
<dbReference type="PATRIC" id="fig|930169.3.peg.1213"/>
<name>K0C7Q2_ALCDB</name>
<dbReference type="SUPFAM" id="SSF52540">
    <property type="entry name" value="P-loop containing nucleoside triphosphate hydrolases"/>
    <property type="match status" value="1"/>
</dbReference>
<dbReference type="Pfam" id="PF13304">
    <property type="entry name" value="AAA_21"/>
    <property type="match status" value="1"/>
</dbReference>
<dbReference type="SMART" id="SM00382">
    <property type="entry name" value="AAA"/>
    <property type="match status" value="1"/>
</dbReference>
<dbReference type="RefSeq" id="WP_014993595.1">
    <property type="nucleotide sequence ID" value="NC_018691.1"/>
</dbReference>
<keyword evidence="2" id="KW-0255">Endonuclease</keyword>